<evidence type="ECO:0000256" key="7">
    <source>
        <dbReference type="ARBA" id="ARBA00023316"/>
    </source>
</evidence>
<keyword evidence="5 9" id="KW-0378">Hydrolase</keyword>
<keyword evidence="7" id="KW-0961">Cell wall biogenesis/degradation</keyword>
<dbReference type="SMART" id="SM00710">
    <property type="entry name" value="PbH1"/>
    <property type="match status" value="7"/>
</dbReference>
<evidence type="ECO:0000256" key="8">
    <source>
        <dbReference type="PROSITE-ProRule" id="PRU10052"/>
    </source>
</evidence>
<dbReference type="SUPFAM" id="SSF51126">
    <property type="entry name" value="Pectin lyase-like"/>
    <property type="match status" value="1"/>
</dbReference>
<keyword evidence="3" id="KW-0134">Cell wall</keyword>
<evidence type="ECO:0000256" key="2">
    <source>
        <dbReference type="ARBA" id="ARBA00008834"/>
    </source>
</evidence>
<evidence type="ECO:0000256" key="6">
    <source>
        <dbReference type="ARBA" id="ARBA00023295"/>
    </source>
</evidence>
<dbReference type="InterPro" id="IPR000743">
    <property type="entry name" value="Glyco_hydro_28"/>
</dbReference>
<dbReference type="PANTHER" id="PTHR31375">
    <property type="match status" value="1"/>
</dbReference>
<sequence length="400" mass="43386">MASKSAFITVCLFIVFMLVCFTDARRGAPRKIFNVMDYDAVADGKSDNSEAFQKAWNVACQYYGRSVVLIPWGTYTLNTVLFKGPCKGAMAFLVKGVLKAPTDPALFSTNTWIGFRYLDGLVVKGGGSLDGQGVSAWPYNDCFTNPECKPLPVSMRFDFINNSRIHHLKSVNSKNAHINLFACNNMNISHIRLTAPGNSPNTDGIHIGASSDIKISRTLISTGDDCISMVSGSQNIDISDVQCGPGHGISVGSLGRSHEKEFVKGLTIRNCTFSGTQNGLRIKTWAPSLASSAGDFTFENIVMRNVFNPIIIDQQYCPVPPCTNQAQSQVQISNVTFRNIWGTSSSRVAVTMKCSEMVPCRNIKLMNINLAYNGSDGPITSSCFNVNGGSYGKQLPSGCV</sequence>
<comment type="caution">
    <text evidence="11">The sequence shown here is derived from an EMBL/GenBank/DDBJ whole genome shotgun (WGS) entry which is preliminary data.</text>
</comment>
<evidence type="ECO:0000256" key="9">
    <source>
        <dbReference type="RuleBase" id="RU361169"/>
    </source>
</evidence>
<keyword evidence="4" id="KW-0964">Secreted</keyword>
<reference evidence="11 12" key="1">
    <citation type="submission" date="2024-02" db="EMBL/GenBank/DDBJ databases">
        <authorList>
            <person name="Vignale AGUSTIN F."/>
            <person name="Sosa J E."/>
            <person name="Modenutti C."/>
        </authorList>
    </citation>
    <scope>NUCLEOTIDE SEQUENCE [LARGE SCALE GENOMIC DNA]</scope>
</reference>
<organism evidence="11 12">
    <name type="scientific">Ilex paraguariensis</name>
    <name type="common">yerba mate</name>
    <dbReference type="NCBI Taxonomy" id="185542"/>
    <lineage>
        <taxon>Eukaryota</taxon>
        <taxon>Viridiplantae</taxon>
        <taxon>Streptophyta</taxon>
        <taxon>Embryophyta</taxon>
        <taxon>Tracheophyta</taxon>
        <taxon>Spermatophyta</taxon>
        <taxon>Magnoliopsida</taxon>
        <taxon>eudicotyledons</taxon>
        <taxon>Gunneridae</taxon>
        <taxon>Pentapetalae</taxon>
        <taxon>asterids</taxon>
        <taxon>campanulids</taxon>
        <taxon>Aquifoliales</taxon>
        <taxon>Aquifoliaceae</taxon>
        <taxon>Ilex</taxon>
    </lineage>
</organism>
<evidence type="ECO:0000256" key="10">
    <source>
        <dbReference type="SAM" id="SignalP"/>
    </source>
</evidence>
<dbReference type="Proteomes" id="UP001642360">
    <property type="component" value="Unassembled WGS sequence"/>
</dbReference>
<comment type="subcellular location">
    <subcellularLocation>
        <location evidence="1">Secreted</location>
        <location evidence="1">Cell wall</location>
    </subcellularLocation>
</comment>
<evidence type="ECO:0000256" key="5">
    <source>
        <dbReference type="ARBA" id="ARBA00022801"/>
    </source>
</evidence>
<proteinExistence type="inferred from homology"/>
<dbReference type="GO" id="GO:0071555">
    <property type="term" value="P:cell wall organization"/>
    <property type="evidence" value="ECO:0007669"/>
    <property type="project" value="UniProtKB-KW"/>
</dbReference>
<evidence type="ECO:0000256" key="4">
    <source>
        <dbReference type="ARBA" id="ARBA00022525"/>
    </source>
</evidence>
<dbReference type="AlphaFoldDB" id="A0ABC8RJY4"/>
<dbReference type="GO" id="GO:0004553">
    <property type="term" value="F:hydrolase activity, hydrolyzing O-glycosyl compounds"/>
    <property type="evidence" value="ECO:0007669"/>
    <property type="project" value="UniProtKB-ARBA"/>
</dbReference>
<dbReference type="InterPro" id="IPR012334">
    <property type="entry name" value="Pectin_lyas_fold"/>
</dbReference>
<protein>
    <recommendedName>
        <fullName evidence="13">Exopolygalacturonase</fullName>
    </recommendedName>
</protein>
<dbReference type="EMBL" id="CAUOFW020001436">
    <property type="protein sequence ID" value="CAK9144895.1"/>
    <property type="molecule type" value="Genomic_DNA"/>
</dbReference>
<feature type="signal peptide" evidence="10">
    <location>
        <begin position="1"/>
        <end position="24"/>
    </location>
</feature>
<feature type="chain" id="PRO_5044888774" description="Exopolygalacturonase" evidence="10">
    <location>
        <begin position="25"/>
        <end position="400"/>
    </location>
</feature>
<evidence type="ECO:0000313" key="12">
    <source>
        <dbReference type="Proteomes" id="UP001642360"/>
    </source>
</evidence>
<keyword evidence="10" id="KW-0732">Signal</keyword>
<evidence type="ECO:0000256" key="3">
    <source>
        <dbReference type="ARBA" id="ARBA00022512"/>
    </source>
</evidence>
<feature type="active site" evidence="8">
    <location>
        <position position="247"/>
    </location>
</feature>
<dbReference type="Gene3D" id="2.160.20.10">
    <property type="entry name" value="Single-stranded right-handed beta-helix, Pectin lyase-like"/>
    <property type="match status" value="1"/>
</dbReference>
<keyword evidence="6 9" id="KW-0326">Glycosidase</keyword>
<dbReference type="InterPro" id="IPR011050">
    <property type="entry name" value="Pectin_lyase_fold/virulence"/>
</dbReference>
<accession>A0ABC8RJY4</accession>
<dbReference type="PROSITE" id="PS00502">
    <property type="entry name" value="POLYGALACTURONASE"/>
    <property type="match status" value="1"/>
</dbReference>
<evidence type="ECO:0000256" key="1">
    <source>
        <dbReference type="ARBA" id="ARBA00004191"/>
    </source>
</evidence>
<name>A0ABC8RJY4_9AQUA</name>
<keyword evidence="12" id="KW-1185">Reference proteome</keyword>
<evidence type="ECO:0008006" key="13">
    <source>
        <dbReference type="Google" id="ProtNLM"/>
    </source>
</evidence>
<dbReference type="InterPro" id="IPR006626">
    <property type="entry name" value="PbH1"/>
</dbReference>
<evidence type="ECO:0000313" key="11">
    <source>
        <dbReference type="EMBL" id="CAK9144895.1"/>
    </source>
</evidence>
<dbReference type="FunFam" id="2.160.20.10:FF:000004">
    <property type="entry name" value="Pectin lyase-like superfamily protein"/>
    <property type="match status" value="1"/>
</dbReference>
<comment type="similarity">
    <text evidence="2 9">Belongs to the glycosyl hydrolase 28 family.</text>
</comment>
<gene>
    <name evidence="11" type="ORF">ILEXP_LOCUS12678</name>
</gene>
<dbReference type="Pfam" id="PF00295">
    <property type="entry name" value="Glyco_hydro_28"/>
    <property type="match status" value="1"/>
</dbReference>